<keyword evidence="1" id="KW-0812">Transmembrane</keyword>
<dbReference type="Pfam" id="PF18926">
    <property type="entry name" value="DUF5676"/>
    <property type="match status" value="1"/>
</dbReference>
<evidence type="ECO:0000313" key="2">
    <source>
        <dbReference type="EMBL" id="KKS42967.1"/>
    </source>
</evidence>
<dbReference type="InterPro" id="IPR044020">
    <property type="entry name" value="DUF5676"/>
</dbReference>
<sequence length="88" mass="9776">MLSAKTFANATTTIMVVFYIACWLISTLAPDLIFGIANAWMHSINIESLKATSAISFGTVLWGLISISLLTWITTYATIRLYNKWLGK</sequence>
<feature type="transmembrane region" description="Helical" evidence="1">
    <location>
        <begin position="12"/>
        <end position="40"/>
    </location>
</feature>
<reference evidence="2 3" key="1">
    <citation type="journal article" date="2015" name="Nature">
        <title>rRNA introns, odd ribosomes, and small enigmatic genomes across a large radiation of phyla.</title>
        <authorList>
            <person name="Brown C.T."/>
            <person name="Hug L.A."/>
            <person name="Thomas B.C."/>
            <person name="Sharon I."/>
            <person name="Castelle C.J."/>
            <person name="Singh A."/>
            <person name="Wilkins M.J."/>
            <person name="Williams K.H."/>
            <person name="Banfield J.F."/>
        </authorList>
    </citation>
    <scope>NUCLEOTIDE SEQUENCE [LARGE SCALE GENOMIC DNA]</scope>
</reference>
<proteinExistence type="predicted"/>
<evidence type="ECO:0000256" key="1">
    <source>
        <dbReference type="SAM" id="Phobius"/>
    </source>
</evidence>
<accession>A0A0G0Z2H3</accession>
<gene>
    <name evidence="2" type="ORF">UV06_C0004G0102</name>
</gene>
<dbReference type="Proteomes" id="UP000033854">
    <property type="component" value="Unassembled WGS sequence"/>
</dbReference>
<keyword evidence="1" id="KW-0472">Membrane</keyword>
<keyword evidence="1" id="KW-1133">Transmembrane helix</keyword>
<comment type="caution">
    <text evidence="2">The sequence shown here is derived from an EMBL/GenBank/DDBJ whole genome shotgun (WGS) entry which is preliminary data.</text>
</comment>
<organism evidence="2 3">
    <name type="scientific">Candidatus Collierbacteria bacterium GW2011_GWA2_42_17</name>
    <dbReference type="NCBI Taxonomy" id="1618378"/>
    <lineage>
        <taxon>Bacteria</taxon>
        <taxon>Candidatus Collieribacteriota</taxon>
    </lineage>
</organism>
<dbReference type="AlphaFoldDB" id="A0A0G0Z2H3"/>
<feature type="transmembrane region" description="Helical" evidence="1">
    <location>
        <begin position="60"/>
        <end position="79"/>
    </location>
</feature>
<evidence type="ECO:0000313" key="3">
    <source>
        <dbReference type="Proteomes" id="UP000033854"/>
    </source>
</evidence>
<dbReference type="EMBL" id="LCDA01000004">
    <property type="protein sequence ID" value="KKS42967.1"/>
    <property type="molecule type" value="Genomic_DNA"/>
</dbReference>
<protein>
    <submittedName>
        <fullName evidence="2">Uncharacterized protein</fullName>
    </submittedName>
</protein>
<name>A0A0G0Z2H3_9BACT</name>